<evidence type="ECO:0000256" key="8">
    <source>
        <dbReference type="ARBA" id="ARBA00022840"/>
    </source>
</evidence>
<evidence type="ECO:0000256" key="3">
    <source>
        <dbReference type="ARBA" id="ARBA00022723"/>
    </source>
</evidence>
<feature type="binding site" evidence="12">
    <location>
        <position position="406"/>
    </location>
    <ligand>
        <name>Zn(2+)</name>
        <dbReference type="ChEBI" id="CHEBI:29105"/>
        <label>2</label>
    </ligand>
</feature>
<dbReference type="GO" id="GO:0006302">
    <property type="term" value="P:double-strand break repair"/>
    <property type="evidence" value="ECO:0007669"/>
    <property type="project" value="InterPro"/>
</dbReference>
<feature type="binding site" evidence="12">
    <location>
        <position position="389"/>
    </location>
    <ligand>
        <name>Zn(2+)</name>
        <dbReference type="ChEBI" id="CHEBI:29105"/>
        <label>2</label>
    </ligand>
</feature>
<dbReference type="CDD" id="cd17929">
    <property type="entry name" value="DEXHc_priA"/>
    <property type="match status" value="1"/>
</dbReference>
<keyword evidence="4 12" id="KW-0547">Nucleotide-binding</keyword>
<dbReference type="InterPro" id="IPR011545">
    <property type="entry name" value="DEAD/DEAH_box_helicase_dom"/>
</dbReference>
<organism evidence="15 16">
    <name type="scientific">Stomatobaculum longum</name>
    <dbReference type="NCBI Taxonomy" id="796942"/>
    <lineage>
        <taxon>Bacteria</taxon>
        <taxon>Bacillati</taxon>
        <taxon>Bacillota</taxon>
        <taxon>Clostridia</taxon>
        <taxon>Lachnospirales</taxon>
        <taxon>Lachnospiraceae</taxon>
        <taxon>Stomatobaculum</taxon>
    </lineage>
</organism>
<feature type="domain" description="Helicase C-terminal" evidence="14">
    <location>
        <begin position="414"/>
        <end position="583"/>
    </location>
</feature>
<evidence type="ECO:0000256" key="9">
    <source>
        <dbReference type="ARBA" id="ARBA00023125"/>
    </source>
</evidence>
<sequence length="671" mass="74406">MSERYADVILNISHESVDRPFTYMIPEDLCGKLTPGTAVQVPFGNAKEAKLGYVLALRKEAPTGFQLREILGIAEKKVGVEERLLTLAVWMHEHYGCMLNQALKTVLPVKEAVKARPRKTGATGRGEAKDALLSRELTAEQQAVLSELRRAETEKAGGSYLLFGVTGSGKTEVYMRCIEEQRRLGKQAILLLPEINLTFQTVRYLEERFGEEVAIIHSKLSKGERYRQFHRAARGEATVMVGPRSALFAPFPNLGLIIIDEEHDGAYRNDAVPRYDAREVAAKRAELAGAQLILGSATPSVESWQRATQGEYRLLRLTKRAVSGAVPAEATVVDLRDELREGNRSVFSRALSEKIMVRLSRGEQVMLFMNRRGYARFLSCRSCGEALRCPHCDVTLTLHEDGSLRCHYCGYRTVKPERCPSCGSPYLAGFGMGTQQLVEQTGRMFPAARILRLDADAVRGKDGGQSILEKFRAGKADILIGTQMIVKGHDFPNVTLVGVMAADTELYANRYTSAERCFQLLTQAAGRAGRANKRGEFVIQTYRPEHYAIQSAAAQDYERFAAAELAYRRAAGYPPVLHMLTIQLAAKDETALTRAAALFADCLKIATALAAEAPQCIGPVNAGVYRVQDYFRKMIYMKHACYDILIQIKTAAEEAFRAQIPGGISLLYEFV</sequence>
<feature type="binding site" evidence="12">
    <location>
        <position position="409"/>
    </location>
    <ligand>
        <name>Zn(2+)</name>
        <dbReference type="ChEBI" id="CHEBI:29105"/>
        <label>2</label>
    </ligand>
</feature>
<comment type="cofactor">
    <cofactor evidence="12">
        <name>Zn(2+)</name>
        <dbReference type="ChEBI" id="CHEBI:29105"/>
    </cofactor>
    <text evidence="12">Binds 2 zinc ions per subunit.</text>
</comment>
<dbReference type="NCBIfam" id="TIGR00595">
    <property type="entry name" value="priA"/>
    <property type="match status" value="1"/>
</dbReference>
<evidence type="ECO:0000256" key="1">
    <source>
        <dbReference type="ARBA" id="ARBA00022515"/>
    </source>
</evidence>
<dbReference type="InterPro" id="IPR014001">
    <property type="entry name" value="Helicase_ATP-bd"/>
</dbReference>
<dbReference type="GeneID" id="86939945"/>
<dbReference type="InterPro" id="IPR042115">
    <property type="entry name" value="PriA_3primeBD_sf"/>
</dbReference>
<evidence type="ECO:0000256" key="4">
    <source>
        <dbReference type="ARBA" id="ARBA00022741"/>
    </source>
</evidence>
<dbReference type="SMART" id="SM00487">
    <property type="entry name" value="DEXDc"/>
    <property type="match status" value="1"/>
</dbReference>
<dbReference type="PROSITE" id="PS51192">
    <property type="entry name" value="HELICASE_ATP_BIND_1"/>
    <property type="match status" value="1"/>
</dbReference>
<evidence type="ECO:0000313" key="16">
    <source>
        <dbReference type="Proteomes" id="UP000018466"/>
    </source>
</evidence>
<keyword evidence="7 12" id="KW-0862">Zinc</keyword>
<keyword evidence="3 12" id="KW-0479">Metal-binding</keyword>
<dbReference type="GO" id="GO:1990077">
    <property type="term" value="C:primosome complex"/>
    <property type="evidence" value="ECO:0007669"/>
    <property type="project" value="UniProtKB-UniRule"/>
</dbReference>
<evidence type="ECO:0000256" key="11">
    <source>
        <dbReference type="ARBA" id="ARBA00048988"/>
    </source>
</evidence>
<evidence type="ECO:0000256" key="12">
    <source>
        <dbReference type="HAMAP-Rule" id="MF_00983"/>
    </source>
</evidence>
<evidence type="ECO:0000259" key="13">
    <source>
        <dbReference type="PROSITE" id="PS51192"/>
    </source>
</evidence>
<feature type="binding site" evidence="12">
    <location>
        <position position="383"/>
    </location>
    <ligand>
        <name>Zn(2+)</name>
        <dbReference type="ChEBI" id="CHEBI:29105"/>
        <label>1</label>
    </ligand>
</feature>
<feature type="domain" description="Helicase ATP-binding" evidence="13">
    <location>
        <begin position="151"/>
        <end position="317"/>
    </location>
</feature>
<protein>
    <recommendedName>
        <fullName evidence="12">Replication restart protein PriA</fullName>
    </recommendedName>
    <alternativeName>
        <fullName evidence="12">ATP-dependent DNA helicase PriA</fullName>
        <ecNumber evidence="12">5.6.2.4</ecNumber>
    </alternativeName>
    <alternativeName>
        <fullName evidence="12">DNA 3'-5' helicase PriA</fullName>
    </alternativeName>
</protein>
<dbReference type="PANTHER" id="PTHR30580">
    <property type="entry name" value="PRIMOSOMAL PROTEIN N"/>
    <property type="match status" value="1"/>
</dbReference>
<comment type="catalytic activity">
    <reaction evidence="12">
        <text>Couples ATP hydrolysis with the unwinding of duplex DNA by translocating in the 3'-5' direction.</text>
        <dbReference type="EC" id="5.6.2.4"/>
    </reaction>
</comment>
<dbReference type="EMBL" id="AGEL01000003">
    <property type="protein sequence ID" value="EHO17962.1"/>
    <property type="molecule type" value="Genomic_DNA"/>
</dbReference>
<dbReference type="PANTHER" id="PTHR30580:SF0">
    <property type="entry name" value="PRIMOSOMAL PROTEIN N"/>
    <property type="match status" value="1"/>
</dbReference>
<dbReference type="CDD" id="cd18804">
    <property type="entry name" value="SF2_C_priA"/>
    <property type="match status" value="1"/>
</dbReference>
<dbReference type="Pfam" id="PF18319">
    <property type="entry name" value="Zn_ribbon_PriA"/>
    <property type="match status" value="1"/>
</dbReference>
<comment type="similarity">
    <text evidence="12">Belongs to the helicase family. PriA subfamily.</text>
</comment>
<dbReference type="InterPro" id="IPR041222">
    <property type="entry name" value="PriA_3primeBD"/>
</dbReference>
<feature type="binding site" evidence="12">
    <location>
        <position position="422"/>
    </location>
    <ligand>
        <name>Zn(2+)</name>
        <dbReference type="ChEBI" id="CHEBI:29105"/>
        <label>1</label>
    </ligand>
</feature>
<comment type="catalytic activity">
    <reaction evidence="11 12">
        <text>ATP + H2O = ADP + phosphate + H(+)</text>
        <dbReference type="Rhea" id="RHEA:13065"/>
        <dbReference type="ChEBI" id="CHEBI:15377"/>
        <dbReference type="ChEBI" id="CHEBI:15378"/>
        <dbReference type="ChEBI" id="CHEBI:30616"/>
        <dbReference type="ChEBI" id="CHEBI:43474"/>
        <dbReference type="ChEBI" id="CHEBI:456216"/>
        <dbReference type="EC" id="5.6.2.4"/>
    </reaction>
</comment>
<dbReference type="EC" id="5.6.2.4" evidence="12"/>
<dbReference type="Gene3D" id="3.40.50.300">
    <property type="entry name" value="P-loop containing nucleotide triphosphate hydrolases"/>
    <property type="match status" value="2"/>
</dbReference>
<dbReference type="Pfam" id="PF17764">
    <property type="entry name" value="PriA_3primeBD"/>
    <property type="match status" value="1"/>
</dbReference>
<dbReference type="GO" id="GO:0006310">
    <property type="term" value="P:DNA recombination"/>
    <property type="evidence" value="ECO:0007669"/>
    <property type="project" value="InterPro"/>
</dbReference>
<keyword evidence="8 12" id="KW-0067">ATP-binding</keyword>
<keyword evidence="5 12" id="KW-0378">Hydrolase</keyword>
<dbReference type="GO" id="GO:0008270">
    <property type="term" value="F:zinc ion binding"/>
    <property type="evidence" value="ECO:0007669"/>
    <property type="project" value="UniProtKB-UniRule"/>
</dbReference>
<keyword evidence="6 12" id="KW-0347">Helicase</keyword>
<comment type="caution">
    <text evidence="15">The sequence shown here is derived from an EMBL/GenBank/DDBJ whole genome shotgun (WGS) entry which is preliminary data.</text>
</comment>
<dbReference type="Gene3D" id="3.40.1440.60">
    <property type="entry name" value="PriA, 3(prime) DNA-binding domain"/>
    <property type="match status" value="1"/>
</dbReference>
<keyword evidence="1 12" id="KW-0639">Primosome</keyword>
<name>A0AA36Y6F9_9FIRM</name>
<dbReference type="AlphaFoldDB" id="A0AA36Y6F9"/>
<proteinExistence type="inferred from homology"/>
<dbReference type="GO" id="GO:0043138">
    <property type="term" value="F:3'-5' DNA helicase activity"/>
    <property type="evidence" value="ECO:0007669"/>
    <property type="project" value="UniProtKB-EC"/>
</dbReference>
<dbReference type="InterPro" id="IPR040498">
    <property type="entry name" value="PriA_CRR"/>
</dbReference>
<dbReference type="Pfam" id="PF00270">
    <property type="entry name" value="DEAD"/>
    <property type="match status" value="1"/>
</dbReference>
<dbReference type="HAMAP" id="MF_00983">
    <property type="entry name" value="PriA"/>
    <property type="match status" value="1"/>
</dbReference>
<dbReference type="GO" id="GO:0003677">
    <property type="term" value="F:DNA binding"/>
    <property type="evidence" value="ECO:0007669"/>
    <property type="project" value="UniProtKB-UniRule"/>
</dbReference>
<dbReference type="PROSITE" id="PS51194">
    <property type="entry name" value="HELICASE_CTER"/>
    <property type="match status" value="1"/>
</dbReference>
<dbReference type="RefSeq" id="WP_009531981.1">
    <property type="nucleotide sequence ID" value="NZ_JH590861.1"/>
</dbReference>
<keyword evidence="9 12" id="KW-0238">DNA-binding</keyword>
<evidence type="ECO:0000256" key="5">
    <source>
        <dbReference type="ARBA" id="ARBA00022801"/>
    </source>
</evidence>
<gene>
    <name evidence="12" type="primary">priA</name>
    <name evidence="15" type="ORF">HMPREF9623_00146</name>
</gene>
<accession>A0AA36Y6F9</accession>
<keyword evidence="2 12" id="KW-0235">DNA replication</keyword>
<comment type="function">
    <text evidence="12">Initiates the restart of stalled replication forks, which reloads the replicative helicase on sites other than the origin of replication. Recognizes and binds to abandoned replication forks and remodels them to uncover a helicase loading site. Promotes assembly of the primosome at these replication forks.</text>
</comment>
<keyword evidence="10 12" id="KW-0413">Isomerase</keyword>
<evidence type="ECO:0000256" key="7">
    <source>
        <dbReference type="ARBA" id="ARBA00022833"/>
    </source>
</evidence>
<feature type="binding site" evidence="12">
    <location>
        <position position="380"/>
    </location>
    <ligand>
        <name>Zn(2+)</name>
        <dbReference type="ChEBI" id="CHEBI:29105"/>
        <label>1</label>
    </ligand>
</feature>
<dbReference type="SMART" id="SM00490">
    <property type="entry name" value="HELICc"/>
    <property type="match status" value="1"/>
</dbReference>
<comment type="subunit">
    <text evidence="12">Component of the replication restart primosome.</text>
</comment>
<evidence type="ECO:0000313" key="15">
    <source>
        <dbReference type="EMBL" id="EHO17962.1"/>
    </source>
</evidence>
<evidence type="ECO:0000256" key="6">
    <source>
        <dbReference type="ARBA" id="ARBA00022806"/>
    </source>
</evidence>
<dbReference type="GO" id="GO:0016787">
    <property type="term" value="F:hydrolase activity"/>
    <property type="evidence" value="ECO:0007669"/>
    <property type="project" value="UniProtKB-KW"/>
</dbReference>
<dbReference type="GO" id="GO:0006270">
    <property type="term" value="P:DNA replication initiation"/>
    <property type="evidence" value="ECO:0007669"/>
    <property type="project" value="TreeGrafter"/>
</dbReference>
<dbReference type="SUPFAM" id="SSF52540">
    <property type="entry name" value="P-loop containing nucleoside triphosphate hydrolases"/>
    <property type="match status" value="2"/>
</dbReference>
<dbReference type="InterPro" id="IPR001650">
    <property type="entry name" value="Helicase_C-like"/>
</dbReference>
<evidence type="ECO:0000259" key="14">
    <source>
        <dbReference type="PROSITE" id="PS51194"/>
    </source>
</evidence>
<dbReference type="InterPro" id="IPR005259">
    <property type="entry name" value="PriA"/>
</dbReference>
<evidence type="ECO:0000256" key="2">
    <source>
        <dbReference type="ARBA" id="ARBA00022705"/>
    </source>
</evidence>
<dbReference type="FunFam" id="3.40.50.300:FF:000489">
    <property type="entry name" value="Primosome assembly protein PriA"/>
    <property type="match status" value="1"/>
</dbReference>
<evidence type="ECO:0000256" key="10">
    <source>
        <dbReference type="ARBA" id="ARBA00023235"/>
    </source>
</evidence>
<dbReference type="GO" id="GO:0006269">
    <property type="term" value="P:DNA replication, synthesis of primer"/>
    <property type="evidence" value="ECO:0007669"/>
    <property type="project" value="UniProtKB-KW"/>
</dbReference>
<dbReference type="InterPro" id="IPR027417">
    <property type="entry name" value="P-loop_NTPase"/>
</dbReference>
<dbReference type="Proteomes" id="UP000018466">
    <property type="component" value="Unassembled WGS sequence"/>
</dbReference>
<feature type="binding site" evidence="12">
    <location>
        <position position="392"/>
    </location>
    <ligand>
        <name>Zn(2+)</name>
        <dbReference type="ChEBI" id="CHEBI:29105"/>
        <label>2</label>
    </ligand>
</feature>
<feature type="binding site" evidence="12">
    <location>
        <position position="419"/>
    </location>
    <ligand>
        <name>Zn(2+)</name>
        <dbReference type="ChEBI" id="CHEBI:29105"/>
        <label>1</label>
    </ligand>
</feature>
<dbReference type="Pfam" id="PF00271">
    <property type="entry name" value="Helicase_C"/>
    <property type="match status" value="1"/>
</dbReference>
<reference evidence="15 16" key="1">
    <citation type="submission" date="2011-10" db="EMBL/GenBank/DDBJ databases">
        <title>The Genome Sequence of Lachnospiraceae bacterium ACC2.</title>
        <authorList>
            <consortium name="The Broad Institute Genome Sequencing Platform"/>
            <person name="Earl A."/>
            <person name="Ward D."/>
            <person name="Feldgarden M."/>
            <person name="Gevers D."/>
            <person name="Sizova M."/>
            <person name="Hazen A."/>
            <person name="Epstein S."/>
            <person name="Young S.K."/>
            <person name="Zeng Q."/>
            <person name="Gargeya S."/>
            <person name="Fitzgerald M."/>
            <person name="Haas B."/>
            <person name="Abouelleil A."/>
            <person name="Alvarado L."/>
            <person name="Arachchi H.M."/>
            <person name="Berlin A."/>
            <person name="Brown A."/>
            <person name="Chapman S.B."/>
            <person name="Chen Z."/>
            <person name="Dunbar C."/>
            <person name="Freedman E."/>
            <person name="Gearin G."/>
            <person name="Goldberg J."/>
            <person name="Griggs A."/>
            <person name="Gujja S."/>
            <person name="Heiman D."/>
            <person name="Howarth C."/>
            <person name="Larson L."/>
            <person name="Lui A."/>
            <person name="MacDonald P.J.P."/>
            <person name="Montmayeur A."/>
            <person name="Murphy C."/>
            <person name="Neiman D."/>
            <person name="Pearson M."/>
            <person name="Priest M."/>
            <person name="Roberts A."/>
            <person name="Saif S."/>
            <person name="Shea T."/>
            <person name="Shenoy N."/>
            <person name="Sisk P."/>
            <person name="Stolte C."/>
            <person name="Sykes S."/>
            <person name="Wortman J."/>
            <person name="Nusbaum C."/>
            <person name="Birren B."/>
        </authorList>
    </citation>
    <scope>NUCLEOTIDE SEQUENCE [LARGE SCALE GENOMIC DNA]</scope>
    <source>
        <strain evidence="15 16">ACC2</strain>
    </source>
</reference>
<dbReference type="GO" id="GO:0005524">
    <property type="term" value="F:ATP binding"/>
    <property type="evidence" value="ECO:0007669"/>
    <property type="project" value="UniProtKB-UniRule"/>
</dbReference>
<keyword evidence="16" id="KW-1185">Reference proteome</keyword>